<dbReference type="PROSITE" id="PS51420">
    <property type="entry name" value="RHO"/>
    <property type="match status" value="1"/>
</dbReference>
<dbReference type="GO" id="GO:1904262">
    <property type="term" value="P:negative regulation of TORC1 signaling"/>
    <property type="evidence" value="ECO:0007669"/>
    <property type="project" value="EnsemblFungi"/>
</dbReference>
<evidence type="ECO:0000256" key="8">
    <source>
        <dbReference type="ARBA" id="ARBA00037813"/>
    </source>
</evidence>
<evidence type="ECO:0000256" key="1">
    <source>
        <dbReference type="ARBA" id="ARBA00006270"/>
    </source>
</evidence>
<dbReference type="InterPro" id="IPR005225">
    <property type="entry name" value="Small_GTP-bd"/>
</dbReference>
<dbReference type="GO" id="GO:0042147">
    <property type="term" value="P:retrograde transport, endosome to Golgi"/>
    <property type="evidence" value="ECO:0007669"/>
    <property type="project" value="EnsemblFungi"/>
</dbReference>
<dbReference type="GO" id="GO:0000011">
    <property type="term" value="P:vacuole inheritance"/>
    <property type="evidence" value="ECO:0007669"/>
    <property type="project" value="EnsemblFungi"/>
</dbReference>
<comment type="similarity">
    <text evidence="1">Belongs to the small GTPase superfamily. Rab family.</text>
</comment>
<evidence type="ECO:0000313" key="10">
    <source>
        <dbReference type="Proteomes" id="UP000016088"/>
    </source>
</evidence>
<protein>
    <submittedName>
        <fullName evidence="9">GTPase Ypt71</fullName>
    </submittedName>
</protein>
<dbReference type="SMART" id="SM00173">
    <property type="entry name" value="RAS"/>
    <property type="match status" value="1"/>
</dbReference>
<dbReference type="EMBL" id="KE503207">
    <property type="protein sequence ID" value="EPX72624.1"/>
    <property type="molecule type" value="Genomic_DNA"/>
</dbReference>
<evidence type="ECO:0000256" key="4">
    <source>
        <dbReference type="ARBA" id="ARBA00022927"/>
    </source>
</evidence>
<name>S9REY7_SCHOY</name>
<evidence type="ECO:0000256" key="2">
    <source>
        <dbReference type="ARBA" id="ARBA00022554"/>
    </source>
</evidence>
<dbReference type="PANTHER" id="PTHR47981:SF38">
    <property type="entry name" value="YPT_RAB-TYPE GTPASE YPT71"/>
    <property type="match status" value="1"/>
</dbReference>
<dbReference type="Pfam" id="PF00071">
    <property type="entry name" value="Ras"/>
    <property type="match status" value="1"/>
</dbReference>
<dbReference type="Proteomes" id="UP000016088">
    <property type="component" value="Unassembled WGS sequence"/>
</dbReference>
<dbReference type="PROSITE" id="PS51421">
    <property type="entry name" value="RAS"/>
    <property type="match status" value="1"/>
</dbReference>
<keyword evidence="4" id="KW-0813">Transport</keyword>
<dbReference type="GO" id="GO:0072665">
    <property type="term" value="P:protein localization to vacuole"/>
    <property type="evidence" value="ECO:0007669"/>
    <property type="project" value="EnsemblFungi"/>
</dbReference>
<dbReference type="GO" id="GO:0006886">
    <property type="term" value="P:intracellular protein transport"/>
    <property type="evidence" value="ECO:0007669"/>
    <property type="project" value="UniProtKB-ARBA"/>
</dbReference>
<evidence type="ECO:0000313" key="9">
    <source>
        <dbReference type="EMBL" id="EPX72624.1"/>
    </source>
</evidence>
<dbReference type="GO" id="GO:0005525">
    <property type="term" value="F:GTP binding"/>
    <property type="evidence" value="ECO:0007669"/>
    <property type="project" value="UniProtKB-KW"/>
</dbReference>
<keyword evidence="2" id="KW-0926">Vacuole</keyword>
<dbReference type="Gene3D" id="3.40.50.300">
    <property type="entry name" value="P-loop containing nucleotide triphosphate hydrolases"/>
    <property type="match status" value="1"/>
</dbReference>
<keyword evidence="4" id="KW-0653">Protein transport</keyword>
<dbReference type="AlphaFoldDB" id="S9REY7"/>
<dbReference type="eggNOG" id="KOG0394">
    <property type="taxonomic scope" value="Eukaryota"/>
</dbReference>
<evidence type="ECO:0000256" key="6">
    <source>
        <dbReference type="ARBA" id="ARBA00023288"/>
    </source>
</evidence>
<dbReference type="GO" id="GO:0006897">
    <property type="term" value="P:endocytosis"/>
    <property type="evidence" value="ECO:0007669"/>
    <property type="project" value="EnsemblFungi"/>
</dbReference>
<accession>S9REY7</accession>
<dbReference type="GO" id="GO:0044877">
    <property type="term" value="F:protein-containing complex binding"/>
    <property type="evidence" value="ECO:0007669"/>
    <property type="project" value="EnsemblFungi"/>
</dbReference>
<dbReference type="InterPro" id="IPR027417">
    <property type="entry name" value="P-loop_NTPase"/>
</dbReference>
<dbReference type="InterPro" id="IPR001806">
    <property type="entry name" value="Small_GTPase"/>
</dbReference>
<dbReference type="GO" id="GO:0005829">
    <property type="term" value="C:cytosol"/>
    <property type="evidence" value="ECO:0007669"/>
    <property type="project" value="GOC"/>
</dbReference>
<evidence type="ECO:0000256" key="7">
    <source>
        <dbReference type="ARBA" id="ARBA00023289"/>
    </source>
</evidence>
<keyword evidence="6" id="KW-0449">Lipoprotein</keyword>
<dbReference type="GO" id="GO:0034727">
    <property type="term" value="P:piecemeal microautophagy of the nucleus"/>
    <property type="evidence" value="ECO:0007669"/>
    <property type="project" value="EnsemblFungi"/>
</dbReference>
<keyword evidence="5" id="KW-0342">GTP-binding</keyword>
<proteinExistence type="inferred from homology"/>
<keyword evidence="7" id="KW-0636">Prenylation</keyword>
<dbReference type="GO" id="GO:0003924">
    <property type="term" value="F:GTPase activity"/>
    <property type="evidence" value="ECO:0007669"/>
    <property type="project" value="EnsemblFungi"/>
</dbReference>
<dbReference type="CDD" id="cd01862">
    <property type="entry name" value="Rab7"/>
    <property type="match status" value="1"/>
</dbReference>
<organism evidence="9 10">
    <name type="scientific">Schizosaccharomyces octosporus (strain yFS286)</name>
    <name type="common">Fission yeast</name>
    <name type="synonym">Octosporomyces octosporus</name>
    <dbReference type="NCBI Taxonomy" id="483514"/>
    <lineage>
        <taxon>Eukaryota</taxon>
        <taxon>Fungi</taxon>
        <taxon>Dikarya</taxon>
        <taxon>Ascomycota</taxon>
        <taxon>Taphrinomycotina</taxon>
        <taxon>Schizosaccharomycetes</taxon>
        <taxon>Schizosaccharomycetales</taxon>
        <taxon>Schizosaccharomycetaceae</taxon>
        <taxon>Schizosaccharomyces</taxon>
    </lineage>
</organism>
<evidence type="ECO:0000256" key="5">
    <source>
        <dbReference type="ARBA" id="ARBA00023134"/>
    </source>
</evidence>
<dbReference type="OMA" id="DCCVIVY"/>
<dbReference type="VEuPathDB" id="FungiDB:SOCG_00386"/>
<reference evidence="9 10" key="1">
    <citation type="journal article" date="2011" name="Science">
        <title>Comparative functional genomics of the fission yeasts.</title>
        <authorList>
            <person name="Rhind N."/>
            <person name="Chen Z."/>
            <person name="Yassour M."/>
            <person name="Thompson D.A."/>
            <person name="Haas B.J."/>
            <person name="Habib N."/>
            <person name="Wapinski I."/>
            <person name="Roy S."/>
            <person name="Lin M.F."/>
            <person name="Heiman D.I."/>
            <person name="Young S.K."/>
            <person name="Furuya K."/>
            <person name="Guo Y."/>
            <person name="Pidoux A."/>
            <person name="Chen H.M."/>
            <person name="Robbertse B."/>
            <person name="Goldberg J.M."/>
            <person name="Aoki K."/>
            <person name="Bayne E.H."/>
            <person name="Berlin A.M."/>
            <person name="Desjardins C.A."/>
            <person name="Dobbs E."/>
            <person name="Dukaj L."/>
            <person name="Fan L."/>
            <person name="FitzGerald M.G."/>
            <person name="French C."/>
            <person name="Gujja S."/>
            <person name="Hansen K."/>
            <person name="Keifenheim D."/>
            <person name="Levin J.Z."/>
            <person name="Mosher R.A."/>
            <person name="Mueller C.A."/>
            <person name="Pfiffner J."/>
            <person name="Priest M."/>
            <person name="Russ C."/>
            <person name="Smialowska A."/>
            <person name="Swoboda P."/>
            <person name="Sykes S.M."/>
            <person name="Vaughn M."/>
            <person name="Vengrova S."/>
            <person name="Yoder R."/>
            <person name="Zeng Q."/>
            <person name="Allshire R."/>
            <person name="Baulcombe D."/>
            <person name="Birren B.W."/>
            <person name="Brown W."/>
            <person name="Ekwall K."/>
            <person name="Kellis M."/>
            <person name="Leatherwood J."/>
            <person name="Levin H."/>
            <person name="Margalit H."/>
            <person name="Martienssen R."/>
            <person name="Nieduszynski C.A."/>
            <person name="Spatafora J.W."/>
            <person name="Friedman N."/>
            <person name="Dalgaard J.Z."/>
            <person name="Baumann P."/>
            <person name="Niki H."/>
            <person name="Regev A."/>
            <person name="Nusbaum C."/>
        </authorList>
    </citation>
    <scope>NUCLEOTIDE SEQUENCE [LARGE SCALE GENOMIC DNA]</scope>
    <source>
        <strain evidence="10">yFS286</strain>
    </source>
</reference>
<dbReference type="PANTHER" id="PTHR47981">
    <property type="entry name" value="RAB FAMILY"/>
    <property type="match status" value="1"/>
</dbReference>
<dbReference type="PROSITE" id="PS51419">
    <property type="entry name" value="RAB"/>
    <property type="match status" value="1"/>
</dbReference>
<dbReference type="GO" id="GO:0005771">
    <property type="term" value="C:multivesicular body"/>
    <property type="evidence" value="ECO:0007669"/>
    <property type="project" value="EnsemblFungi"/>
</dbReference>
<dbReference type="PRINTS" id="PR00449">
    <property type="entry name" value="RASTRNSFRMNG"/>
</dbReference>
<dbReference type="GO" id="GO:1990816">
    <property type="term" value="C:vacuole-mitochondrion membrane contact site"/>
    <property type="evidence" value="ECO:0007669"/>
    <property type="project" value="EnsemblFungi"/>
</dbReference>
<dbReference type="SMART" id="SM00175">
    <property type="entry name" value="RAB"/>
    <property type="match status" value="1"/>
</dbReference>
<sequence>MSSQKRLFVKVVILGDSGVGKTCLMNQFVNQKFSREYKATIGADFLTKDVIIDGKTVTLQLWDTAGQERFQSLGMAFYRGADCCVIVYNVNNAKTFESVENWKQEFLLQTSQDESTFPIIVVGNQIDKDPSKRAVSLNRALAYCKSKRESPLPHFETSAKENSNVAALFEQVSRHALENETIHDDFVNDFSEPLILSKPPNNSNCNC</sequence>
<evidence type="ECO:0000256" key="3">
    <source>
        <dbReference type="ARBA" id="ARBA00022741"/>
    </source>
</evidence>
<dbReference type="SMART" id="SM00174">
    <property type="entry name" value="RHO"/>
    <property type="match status" value="1"/>
</dbReference>
<dbReference type="RefSeq" id="XP_013018260.1">
    <property type="nucleotide sequence ID" value="XM_013162806.1"/>
</dbReference>
<dbReference type="SMART" id="SM00176">
    <property type="entry name" value="RAN"/>
    <property type="match status" value="1"/>
</dbReference>
<keyword evidence="3" id="KW-0547">Nucleotide-binding</keyword>
<dbReference type="OrthoDB" id="642895at2759"/>
<keyword evidence="10" id="KW-1185">Reference proteome</keyword>
<dbReference type="NCBIfam" id="TIGR00231">
    <property type="entry name" value="small_GTP"/>
    <property type="match status" value="1"/>
</dbReference>
<comment type="subcellular location">
    <subcellularLocation>
        <location evidence="8">Vacuole membrane</location>
    </subcellularLocation>
</comment>
<dbReference type="GeneID" id="25029370"/>
<dbReference type="FunFam" id="3.40.50.300:FF:000086">
    <property type="entry name" value="Ras-related small GTPase"/>
    <property type="match status" value="1"/>
</dbReference>
<gene>
    <name evidence="9" type="ORF">SOCG_00386</name>
</gene>
<dbReference type="GO" id="GO:0061192">
    <property type="term" value="P:negative regulation of vacuole fusion, non-autophagic"/>
    <property type="evidence" value="ECO:0007669"/>
    <property type="project" value="EnsemblFungi"/>
</dbReference>
<dbReference type="GO" id="GO:0043254">
    <property type="term" value="P:regulation of protein-containing complex assembly"/>
    <property type="evidence" value="ECO:0007669"/>
    <property type="project" value="EnsemblFungi"/>
</dbReference>
<dbReference type="GO" id="GO:0000329">
    <property type="term" value="C:fungal-type vacuole membrane"/>
    <property type="evidence" value="ECO:0007669"/>
    <property type="project" value="EnsemblFungi"/>
</dbReference>
<dbReference type="SUPFAM" id="SSF52540">
    <property type="entry name" value="P-loop containing nucleoside triphosphate hydrolases"/>
    <property type="match status" value="1"/>
</dbReference>
<dbReference type="HOGENOM" id="CLU_041217_10_6_1"/>